<accession>A0A699ZSK9</accession>
<evidence type="ECO:0000313" key="2">
    <source>
        <dbReference type="Proteomes" id="UP000485058"/>
    </source>
</evidence>
<proteinExistence type="predicted"/>
<keyword evidence="2" id="KW-1185">Reference proteome</keyword>
<comment type="caution">
    <text evidence="1">The sequence shown here is derived from an EMBL/GenBank/DDBJ whole genome shotgun (WGS) entry which is preliminary data.</text>
</comment>
<name>A0A699ZSK9_HAELA</name>
<evidence type="ECO:0000313" key="1">
    <source>
        <dbReference type="EMBL" id="GFH24160.1"/>
    </source>
</evidence>
<gene>
    <name evidence="1" type="ORF">HaLaN_21897</name>
</gene>
<reference evidence="1 2" key="1">
    <citation type="submission" date="2020-02" db="EMBL/GenBank/DDBJ databases">
        <title>Draft genome sequence of Haematococcus lacustris strain NIES-144.</title>
        <authorList>
            <person name="Morimoto D."/>
            <person name="Nakagawa S."/>
            <person name="Yoshida T."/>
            <person name="Sawayama S."/>
        </authorList>
    </citation>
    <scope>NUCLEOTIDE SEQUENCE [LARGE SCALE GENOMIC DNA]</scope>
    <source>
        <strain evidence="1 2">NIES-144</strain>
    </source>
</reference>
<dbReference type="Proteomes" id="UP000485058">
    <property type="component" value="Unassembled WGS sequence"/>
</dbReference>
<protein>
    <submittedName>
        <fullName evidence="1">Uncharacterized protein</fullName>
    </submittedName>
</protein>
<dbReference type="AlphaFoldDB" id="A0A699ZSK9"/>
<sequence>MVHVGDAGAAGLRAGASAPQWHCSPGHQALARCQGCTSGALYTHVTMLSTYRGASSGHQLYKAMPLAFRCTQVSDTPFI</sequence>
<dbReference type="EMBL" id="BLLF01002459">
    <property type="protein sequence ID" value="GFH24160.1"/>
    <property type="molecule type" value="Genomic_DNA"/>
</dbReference>
<organism evidence="1 2">
    <name type="scientific">Haematococcus lacustris</name>
    <name type="common">Green alga</name>
    <name type="synonym">Haematococcus pluvialis</name>
    <dbReference type="NCBI Taxonomy" id="44745"/>
    <lineage>
        <taxon>Eukaryota</taxon>
        <taxon>Viridiplantae</taxon>
        <taxon>Chlorophyta</taxon>
        <taxon>core chlorophytes</taxon>
        <taxon>Chlorophyceae</taxon>
        <taxon>CS clade</taxon>
        <taxon>Chlamydomonadales</taxon>
        <taxon>Haematococcaceae</taxon>
        <taxon>Haematococcus</taxon>
    </lineage>
</organism>